<evidence type="ECO:0000256" key="1">
    <source>
        <dbReference type="SAM" id="MobiDB-lite"/>
    </source>
</evidence>
<evidence type="ECO:0008006" key="4">
    <source>
        <dbReference type="Google" id="ProtNLM"/>
    </source>
</evidence>
<feature type="compositionally biased region" description="Low complexity" evidence="1">
    <location>
        <begin position="73"/>
        <end position="84"/>
    </location>
</feature>
<accession>A0AAD1Z969</accession>
<sequence length="201" mass="22228">MLPINPSSIFTLPKKPPTFQIFSPPPPPPTTAFRCQATAKSTFPLWWLNLPAAAVSDAAGRIGQRLSDNIGATTTSNNNSKNTKINAKEKWSRDHESYLTDDEDALPLPMTHPGSSPVQPEEIERRLQCDPVIEDCKPMVYEWTGKCRSCQGTGLVSYYNKRGKETICKCIPCMGIGYVQKITARSDIDVMEDLDSNGKPP</sequence>
<gene>
    <name evidence="2" type="ORF">FPE_LOCUS13001</name>
</gene>
<evidence type="ECO:0000313" key="3">
    <source>
        <dbReference type="Proteomes" id="UP000834106"/>
    </source>
</evidence>
<reference evidence="2" key="1">
    <citation type="submission" date="2023-05" db="EMBL/GenBank/DDBJ databases">
        <authorList>
            <person name="Huff M."/>
        </authorList>
    </citation>
    <scope>NUCLEOTIDE SEQUENCE</scope>
</reference>
<proteinExistence type="predicted"/>
<dbReference type="AlphaFoldDB" id="A0AAD1Z969"/>
<organism evidence="2 3">
    <name type="scientific">Fraxinus pennsylvanica</name>
    <dbReference type="NCBI Taxonomy" id="56036"/>
    <lineage>
        <taxon>Eukaryota</taxon>
        <taxon>Viridiplantae</taxon>
        <taxon>Streptophyta</taxon>
        <taxon>Embryophyta</taxon>
        <taxon>Tracheophyta</taxon>
        <taxon>Spermatophyta</taxon>
        <taxon>Magnoliopsida</taxon>
        <taxon>eudicotyledons</taxon>
        <taxon>Gunneridae</taxon>
        <taxon>Pentapetalae</taxon>
        <taxon>asterids</taxon>
        <taxon>lamiids</taxon>
        <taxon>Lamiales</taxon>
        <taxon>Oleaceae</taxon>
        <taxon>Oleeae</taxon>
        <taxon>Fraxinus</taxon>
    </lineage>
</organism>
<name>A0AAD1Z969_9LAMI</name>
<keyword evidence="3" id="KW-1185">Reference proteome</keyword>
<dbReference type="Proteomes" id="UP000834106">
    <property type="component" value="Chromosome 7"/>
</dbReference>
<dbReference type="PANTHER" id="PTHR36035">
    <property type="entry name" value="PROTEIN DISULFIDE-ISOMERASE SCO2"/>
    <property type="match status" value="1"/>
</dbReference>
<dbReference type="PANTHER" id="PTHR36035:SF1">
    <property type="entry name" value="PROTEIN DISULFIDE-ISOMERASE SCO2"/>
    <property type="match status" value="1"/>
</dbReference>
<dbReference type="EMBL" id="OU503042">
    <property type="protein sequence ID" value="CAI9765571.1"/>
    <property type="molecule type" value="Genomic_DNA"/>
</dbReference>
<feature type="region of interest" description="Disordered" evidence="1">
    <location>
        <begin position="68"/>
        <end position="93"/>
    </location>
</feature>
<evidence type="ECO:0000313" key="2">
    <source>
        <dbReference type="EMBL" id="CAI9765571.1"/>
    </source>
</evidence>
<protein>
    <recommendedName>
        <fullName evidence="4">Protein disulfide-isomerase SCO2</fullName>
    </recommendedName>
</protein>
<dbReference type="InterPro" id="IPR037477">
    <property type="entry name" value="SCO2"/>
</dbReference>